<name>A0ABP7MST5_9GAMM</name>
<dbReference type="Pfam" id="PF01925">
    <property type="entry name" value="TauE"/>
    <property type="match status" value="1"/>
</dbReference>
<evidence type="ECO:0000256" key="3">
    <source>
        <dbReference type="ARBA" id="ARBA00022448"/>
    </source>
</evidence>
<evidence type="ECO:0000313" key="9">
    <source>
        <dbReference type="EMBL" id="GAA3927800.1"/>
    </source>
</evidence>
<dbReference type="InterPro" id="IPR002781">
    <property type="entry name" value="TM_pro_TauE-like"/>
</dbReference>
<keyword evidence="5 8" id="KW-0812">Transmembrane</keyword>
<keyword evidence="10" id="KW-1185">Reference proteome</keyword>
<feature type="transmembrane region" description="Helical" evidence="8">
    <location>
        <begin position="70"/>
        <end position="91"/>
    </location>
</feature>
<evidence type="ECO:0000256" key="2">
    <source>
        <dbReference type="ARBA" id="ARBA00009142"/>
    </source>
</evidence>
<dbReference type="RefSeq" id="WP_344798894.1">
    <property type="nucleotide sequence ID" value="NZ_BAABBN010000007.1"/>
</dbReference>
<comment type="similarity">
    <text evidence="2 8">Belongs to the 4-toluene sulfonate uptake permease (TSUP) (TC 2.A.102) family.</text>
</comment>
<protein>
    <recommendedName>
        <fullName evidence="8">Probable membrane transporter protein</fullName>
    </recommendedName>
</protein>
<dbReference type="PANTHER" id="PTHR30269:SF25">
    <property type="entry name" value="MEMBRANE TRANSPORTER PROTEIN-RELATED"/>
    <property type="match status" value="1"/>
</dbReference>
<keyword evidence="4 8" id="KW-1003">Cell membrane</keyword>
<evidence type="ECO:0000256" key="7">
    <source>
        <dbReference type="ARBA" id="ARBA00023136"/>
    </source>
</evidence>
<sequence>MPGERTIIEELITLLTNALEFITASSLITPELWLLLILAAFSAGMIDAIAGGGGLITIPALLMAGLPPHLALGTNKLCASFGSFTATLVFIRQGVFQPKMWYLSSVATLTGAVFGTICATLISIEFLNQVLPVLIISVAIYMLFQNYSSLDQHRPPAPQSHQVKITQGTAIGFYDGIAGPGTGSFWVVSNLLLYRQSLLQASGHARAMNFISNITSFITFALLGQVNWLLGLSMGGFLLIGAWLGAHMAIAKGAKLIKPIFMTVVIAISVKLLVN</sequence>
<feature type="transmembrane region" description="Helical" evidence="8">
    <location>
        <begin position="214"/>
        <end position="244"/>
    </location>
</feature>
<evidence type="ECO:0000256" key="4">
    <source>
        <dbReference type="ARBA" id="ARBA00022475"/>
    </source>
</evidence>
<proteinExistence type="inferred from homology"/>
<dbReference type="EMBL" id="BAABBN010000007">
    <property type="protein sequence ID" value="GAA3927800.1"/>
    <property type="molecule type" value="Genomic_DNA"/>
</dbReference>
<accession>A0ABP7MST5</accession>
<gene>
    <name evidence="9" type="ORF">GCM10022277_25260</name>
</gene>
<keyword evidence="7 8" id="KW-0472">Membrane</keyword>
<reference evidence="10" key="1">
    <citation type="journal article" date="2019" name="Int. J. Syst. Evol. Microbiol.">
        <title>The Global Catalogue of Microorganisms (GCM) 10K type strain sequencing project: providing services to taxonomists for standard genome sequencing and annotation.</title>
        <authorList>
            <consortium name="The Broad Institute Genomics Platform"/>
            <consortium name="The Broad Institute Genome Sequencing Center for Infectious Disease"/>
            <person name="Wu L."/>
            <person name="Ma J."/>
        </authorList>
    </citation>
    <scope>NUCLEOTIDE SEQUENCE [LARGE SCALE GENOMIC DNA]</scope>
    <source>
        <strain evidence="10">JCM 17551</strain>
    </source>
</reference>
<keyword evidence="6 8" id="KW-1133">Transmembrane helix</keyword>
<feature type="transmembrane region" description="Helical" evidence="8">
    <location>
        <begin position="130"/>
        <end position="150"/>
    </location>
</feature>
<evidence type="ECO:0000256" key="6">
    <source>
        <dbReference type="ARBA" id="ARBA00022989"/>
    </source>
</evidence>
<feature type="transmembrane region" description="Helical" evidence="8">
    <location>
        <begin position="103"/>
        <end position="124"/>
    </location>
</feature>
<organism evidence="9 10">
    <name type="scientific">Litoribacillus peritrichatus</name>
    <dbReference type="NCBI Taxonomy" id="718191"/>
    <lineage>
        <taxon>Bacteria</taxon>
        <taxon>Pseudomonadati</taxon>
        <taxon>Pseudomonadota</taxon>
        <taxon>Gammaproteobacteria</taxon>
        <taxon>Oceanospirillales</taxon>
        <taxon>Oceanospirillaceae</taxon>
        <taxon>Litoribacillus</taxon>
    </lineage>
</organism>
<evidence type="ECO:0000256" key="8">
    <source>
        <dbReference type="RuleBase" id="RU363041"/>
    </source>
</evidence>
<feature type="transmembrane region" description="Helical" evidence="8">
    <location>
        <begin position="171"/>
        <end position="194"/>
    </location>
</feature>
<dbReference type="PROSITE" id="PS00549">
    <property type="entry name" value="BACTERIOFERRITIN"/>
    <property type="match status" value="1"/>
</dbReference>
<evidence type="ECO:0000256" key="5">
    <source>
        <dbReference type="ARBA" id="ARBA00022692"/>
    </source>
</evidence>
<comment type="caution">
    <text evidence="9">The sequence shown here is derived from an EMBL/GenBank/DDBJ whole genome shotgun (WGS) entry which is preliminary data.</text>
</comment>
<keyword evidence="3" id="KW-0813">Transport</keyword>
<dbReference type="Proteomes" id="UP001501565">
    <property type="component" value="Unassembled WGS sequence"/>
</dbReference>
<feature type="transmembrane region" description="Helical" evidence="8">
    <location>
        <begin position="32"/>
        <end position="58"/>
    </location>
</feature>
<dbReference type="InterPro" id="IPR052017">
    <property type="entry name" value="TSUP"/>
</dbReference>
<evidence type="ECO:0000256" key="1">
    <source>
        <dbReference type="ARBA" id="ARBA00004651"/>
    </source>
</evidence>
<dbReference type="PANTHER" id="PTHR30269">
    <property type="entry name" value="TRANSMEMBRANE PROTEIN YFCA"/>
    <property type="match status" value="1"/>
</dbReference>
<evidence type="ECO:0000313" key="10">
    <source>
        <dbReference type="Proteomes" id="UP001501565"/>
    </source>
</evidence>
<comment type="subcellular location">
    <subcellularLocation>
        <location evidence="1 8">Cell membrane</location>
        <topology evidence="1 8">Multi-pass membrane protein</topology>
    </subcellularLocation>
</comment>